<name>V2PXJ0_9BACT</name>
<dbReference type="AlphaFoldDB" id="V2PXJ0"/>
<reference evidence="2" key="2">
    <citation type="submission" date="2022-05" db="EMBL/GenBank/DDBJ databases">
        <authorList>
            <person name="Proctor A.L."/>
            <person name="Phillips G.J."/>
            <person name="Wannemuehler M.J."/>
        </authorList>
    </citation>
    <scope>NUCLEOTIDE SEQUENCE</scope>
    <source>
        <strain evidence="2">ASF457</strain>
    </source>
</reference>
<evidence type="ECO:0000313" key="3">
    <source>
        <dbReference type="Proteomes" id="UP000017429"/>
    </source>
</evidence>
<dbReference type="KEGG" id="msch:N508_002091"/>
<dbReference type="EMBL" id="CP097562">
    <property type="protein sequence ID" value="USF24996.1"/>
    <property type="molecule type" value="Genomic_DNA"/>
</dbReference>
<reference evidence="2" key="1">
    <citation type="journal article" date="2014" name="Genome Announc.">
        <title>Draft genome sequences of the altered schaedler flora, a defined bacterial community from gnotobiotic mice.</title>
        <authorList>
            <person name="Wannemuehler M.J."/>
            <person name="Overstreet A.M."/>
            <person name="Ward D.V."/>
            <person name="Phillips G.J."/>
        </authorList>
    </citation>
    <scope>NUCLEOTIDE SEQUENCE</scope>
    <source>
        <strain evidence="2">ASF457</strain>
    </source>
</reference>
<proteinExistence type="predicted"/>
<keyword evidence="3" id="KW-1185">Reference proteome</keyword>
<dbReference type="RefSeq" id="WP_023276635.1">
    <property type="nucleotide sequence ID" value="NZ_CP097562.1"/>
</dbReference>
<feature type="region of interest" description="Disordered" evidence="1">
    <location>
        <begin position="393"/>
        <end position="421"/>
    </location>
</feature>
<protein>
    <submittedName>
        <fullName evidence="2">Uncharacterized protein</fullName>
    </submittedName>
</protein>
<reference evidence="2" key="3">
    <citation type="submission" date="2022-06" db="EMBL/GenBank/DDBJ databases">
        <title>Resources to Facilitate Use of the Altered Schaedler Flora (ASF) Mouse Model to Study Microbiome Function.</title>
        <authorList>
            <person name="Proctor A."/>
            <person name="Parvinroo S."/>
            <person name="Richie T."/>
            <person name="Jia X."/>
            <person name="Lee S.T.M."/>
            <person name="Karp P.D."/>
            <person name="Paley S."/>
            <person name="Kostic A.D."/>
            <person name="Pierre J.F."/>
            <person name="Wannemuehler M.J."/>
            <person name="Phillips G.J."/>
        </authorList>
    </citation>
    <scope>NUCLEOTIDE SEQUENCE</scope>
    <source>
        <strain evidence="2">ASF457</strain>
    </source>
</reference>
<gene>
    <name evidence="2" type="ORF">N508_002091</name>
</gene>
<feature type="region of interest" description="Disordered" evidence="1">
    <location>
        <begin position="17"/>
        <end position="36"/>
    </location>
</feature>
<organism evidence="2 3">
    <name type="scientific">Mucispirillum schaedleri ASF457</name>
    <dbReference type="NCBI Taxonomy" id="1379858"/>
    <lineage>
        <taxon>Bacteria</taxon>
        <taxon>Pseudomonadati</taxon>
        <taxon>Deferribacterota</taxon>
        <taxon>Deferribacteres</taxon>
        <taxon>Deferribacterales</taxon>
        <taxon>Mucispirillaceae</taxon>
        <taxon>Mucispirillum</taxon>
    </lineage>
</organism>
<evidence type="ECO:0000256" key="1">
    <source>
        <dbReference type="SAM" id="MobiDB-lite"/>
    </source>
</evidence>
<dbReference type="Proteomes" id="UP000017429">
    <property type="component" value="Chromosome"/>
</dbReference>
<accession>V2PXJ0</accession>
<evidence type="ECO:0000313" key="2">
    <source>
        <dbReference type="EMBL" id="USF24996.1"/>
    </source>
</evidence>
<sequence length="767" mass="90974">MSNIFWDRVKKKFEERYSQKGSSETENNEVSDNLFSHKKGELTPREKLLHFTLKENKHLSGDEKAAFDKIHGTIIYMQKFLKDPVAFGLSQVDKNLLDNMDKKIEILTYFYNVAHIRTKSTAYLYQVLKFLTSILEEVNKYSDDAYLDIFTVKKYTTCLVPKWFPLHDLLLEVVEVYKKMYFESKEYENYEESIDGIPNIYYRSGIDEDFIHNRNILNIDDDNIEKWVMDFKIEKNKYLVGEYSVLYDKLYEAVIFLQNYLKDPVEFGLANIDKRFLEEHRREILIHLHHDKNNEDDATLYYLLKFLILLIVSINEYSSKIFITVKSLEDIYDDLPEYLPAYNMIQDISKMYVNLYKDVFTGELEHDEYEWIFEDESELEYIYLNSYDNIEDDIESDNDEDYDDEYDEDYDYDEDDEYEEDNEAYESRRVIEEAKHDAISSYIQEKMAEIQANPLNAEKINREIMEKMGSLGFIDADMQADITKLQRVKANAYMNLFQLNYDEFFKLTKQELISYNNKAEKILDNMINILLYEAHIISNEDETNIKIDEETIILTRTREFLSLLIDEDSNIKIVMLTPYYFSDNNEKVIGFASDNIVKKDGVFEVFNFRDIIYSLMIVDSVDAEFINKFDITIKLYYTLLFGAYSMNNRNYYAADKEYLSDEEIEEVISKRTIYSLYNMVNLALISSVYTHGDNRITSLESIELDAKKALLSCKEPVCEIFIVEECDDELNVLAYKSCVYKNNNKWITDNIKEMINSIMKGNRMIEL</sequence>
<feature type="compositionally biased region" description="Polar residues" evidence="1">
    <location>
        <begin position="19"/>
        <end position="34"/>
    </location>
</feature>